<dbReference type="InterPro" id="IPR027417">
    <property type="entry name" value="P-loop_NTPase"/>
</dbReference>
<dbReference type="PANTHER" id="PTHR22878">
    <property type="entry name" value="DYNEIN HEAVY CHAIN 6, AXONEMAL-LIKE-RELATED"/>
    <property type="match status" value="1"/>
</dbReference>
<evidence type="ECO:0000313" key="16">
    <source>
        <dbReference type="EMBL" id="GFR93516.1"/>
    </source>
</evidence>
<keyword evidence="13" id="KW-0966">Cell projection</keyword>
<evidence type="ECO:0000256" key="10">
    <source>
        <dbReference type="ARBA" id="ARBA00023069"/>
    </source>
</evidence>
<keyword evidence="11" id="KW-0505">Motor protein</keyword>
<comment type="similarity">
    <text evidence="2">Belongs to the dynein heavy chain family.</text>
</comment>
<evidence type="ECO:0000256" key="14">
    <source>
        <dbReference type="SAM" id="Coils"/>
    </source>
</evidence>
<dbReference type="FunFam" id="3.40.50.300:FF:001855">
    <property type="entry name" value="Dynein axonemal heavy chain 10"/>
    <property type="match status" value="1"/>
</dbReference>
<keyword evidence="12" id="KW-0206">Cytoskeleton</keyword>
<protein>
    <submittedName>
        <fullName evidence="16">Dynein heavy chain 10, axonemal</fullName>
    </submittedName>
</protein>
<dbReference type="GO" id="GO:0045505">
    <property type="term" value="F:dynein intermediate chain binding"/>
    <property type="evidence" value="ECO:0007669"/>
    <property type="project" value="InterPro"/>
</dbReference>
<dbReference type="InterPro" id="IPR003593">
    <property type="entry name" value="AAA+_ATPase"/>
</dbReference>
<keyword evidence="4" id="KW-0493">Microtubule</keyword>
<evidence type="ECO:0000256" key="11">
    <source>
        <dbReference type="ARBA" id="ARBA00023175"/>
    </source>
</evidence>
<dbReference type="EMBL" id="BMAT01012505">
    <property type="protein sequence ID" value="GFR93516.1"/>
    <property type="molecule type" value="Genomic_DNA"/>
</dbReference>
<dbReference type="FunFam" id="3.40.50.300:FF:002141">
    <property type="entry name" value="Dynein heavy chain"/>
    <property type="match status" value="1"/>
</dbReference>
<gene>
    <name evidence="16" type="ORF">ElyMa_006227400</name>
</gene>
<evidence type="ECO:0000256" key="4">
    <source>
        <dbReference type="ARBA" id="ARBA00022701"/>
    </source>
</evidence>
<keyword evidence="10" id="KW-0969">Cilium</keyword>
<evidence type="ECO:0000256" key="2">
    <source>
        <dbReference type="ARBA" id="ARBA00008887"/>
    </source>
</evidence>
<dbReference type="InterPro" id="IPR026983">
    <property type="entry name" value="DHC"/>
</dbReference>
<dbReference type="PANTHER" id="PTHR22878:SF63">
    <property type="entry name" value="DYNEIN AXONEMAL HEAVY CHAIN 10"/>
    <property type="match status" value="1"/>
</dbReference>
<accession>A0AAV4H9T7</accession>
<name>A0AAV4H9T7_9GAST</name>
<dbReference type="GO" id="GO:0007018">
    <property type="term" value="P:microtubule-based movement"/>
    <property type="evidence" value="ECO:0007669"/>
    <property type="project" value="InterPro"/>
</dbReference>
<feature type="coiled-coil region" evidence="14">
    <location>
        <begin position="1346"/>
        <end position="1415"/>
    </location>
</feature>
<dbReference type="InterPro" id="IPR024317">
    <property type="entry name" value="Dynein_heavy_chain_D4_dom"/>
</dbReference>
<evidence type="ECO:0000256" key="1">
    <source>
        <dbReference type="ARBA" id="ARBA00004430"/>
    </source>
</evidence>
<dbReference type="SUPFAM" id="SSF52540">
    <property type="entry name" value="P-loop containing nucleoside triphosphate hydrolases"/>
    <property type="match status" value="3"/>
</dbReference>
<evidence type="ECO:0000256" key="8">
    <source>
        <dbReference type="ARBA" id="ARBA00023017"/>
    </source>
</evidence>
<evidence type="ECO:0000256" key="13">
    <source>
        <dbReference type="ARBA" id="ARBA00023273"/>
    </source>
</evidence>
<evidence type="ECO:0000256" key="5">
    <source>
        <dbReference type="ARBA" id="ARBA00022737"/>
    </source>
</evidence>
<dbReference type="Gene3D" id="1.10.472.130">
    <property type="match status" value="1"/>
</dbReference>
<dbReference type="Pfam" id="PF12774">
    <property type="entry name" value="AAA_6"/>
    <property type="match status" value="1"/>
</dbReference>
<dbReference type="Pfam" id="PF17857">
    <property type="entry name" value="AAA_lid_1"/>
    <property type="match status" value="1"/>
</dbReference>
<dbReference type="SMART" id="SM00382">
    <property type="entry name" value="AAA"/>
    <property type="match status" value="2"/>
</dbReference>
<evidence type="ECO:0000256" key="12">
    <source>
        <dbReference type="ARBA" id="ARBA00023212"/>
    </source>
</evidence>
<dbReference type="Pfam" id="PF12781">
    <property type="entry name" value="AAA_9"/>
    <property type="match status" value="1"/>
</dbReference>
<dbReference type="FunFam" id="1.10.472.130:FF:000010">
    <property type="entry name" value="Dynein axonemal heavy chain 10"/>
    <property type="match status" value="1"/>
</dbReference>
<dbReference type="InterPro" id="IPR024743">
    <property type="entry name" value="Dynein_HC_stalk"/>
</dbReference>
<dbReference type="Proteomes" id="UP000762676">
    <property type="component" value="Unassembled WGS sequence"/>
</dbReference>
<evidence type="ECO:0000256" key="3">
    <source>
        <dbReference type="ARBA" id="ARBA00022490"/>
    </source>
</evidence>
<feature type="non-terminal residue" evidence="16">
    <location>
        <position position="1624"/>
    </location>
</feature>
<feature type="domain" description="AAA+ ATPase" evidence="15">
    <location>
        <begin position="172"/>
        <end position="320"/>
    </location>
</feature>
<dbReference type="Pfam" id="PF12780">
    <property type="entry name" value="AAA_8"/>
    <property type="match status" value="1"/>
</dbReference>
<dbReference type="Gene3D" id="1.20.920.20">
    <property type="match status" value="1"/>
</dbReference>
<dbReference type="InterPro" id="IPR035699">
    <property type="entry name" value="AAA_6"/>
</dbReference>
<evidence type="ECO:0000313" key="17">
    <source>
        <dbReference type="Proteomes" id="UP000762676"/>
    </source>
</evidence>
<keyword evidence="7" id="KW-0067">ATP-binding</keyword>
<sequence>MNPGYAGRTELPESVKALFRPVVVIVPDLQQICEIMLFSEGFLRAKVLAKKMTVLYKLAREQLSKQFHYDFGLRALKSVLVMAGELKRNAGDLDEDVVLMRALRDMNLPKFVFEDVPLFLGLISDLFPGLECPRVRYPDFNDAVEAVLADAGYMVIPIQVDKVVQLYETMMTRHTTMLVGPTGGGKSVVLNTLAHAQTRLGSPTKLYTINPKERPVVELYGVLDPVTRDWTDGLLSNIFREINKPTEKPELRYIVYDGDVDALWVENMNSVMDDNKLLTLSNGERIRLQPYCAMIFEVYDLQYASPATISRCGMVFVDPKNLGYAPYWERWLAGQAQDVRKILATLFGKYVPSCMDMILEGLQDGVAIKKPRMIVPLSNLNMLTQLTMMLTATLIGEEMMPSEVEALTLQAMVWSLGAALVEDSRVQFDTYLKYLAGMNMVMDERRLAPAGELPGTHTLYDYTFDVQKKKWIPWSNLVPAYIHDVDRKFYDKFYDILVPTVETVRSTWLLDLMVKIRRSVVMIGETGTSKTATILDYLRGVDENSTLVLNMNFSSRTTSLDVQRNLEANMEKRTKDTYGPPSNKRLLIFIDDMNMPQVDTYGTQQPIAMLKLLLDRGGCYDRGKDLNWKNMKDLGYIAAMGKAGGGRNETDPRFVSLFSTFNMTFPENSSLLRIYNGILEGHLRAFDSEVLLAAAGITKMTITLYWMLIKDLPPTPSKFHYIFNLRDLSRIYNGLCLSTPDRFNMVDQFLRLWRNECLRVICDRLISEEDKLLVQDYISHLLKETFPNSELESITRNPSLFGDFRYTLDESEPRIYEDIQDYEACKALFQEILDDYNENKNPMKMVLFDDALEHLTRIQRVLRMDRGNCLLVGVGGSGKQSLCYLASYTAGCETFQIMLSRGYNEASFREDLKILYAKLGMDNKKITFLFTDQHVAEEGFLELINNMLTTGMVPALYLDEEKDAIIGSVREEAQSQGKGPAKESIWQYFVDKCANNLHIILAMSPVGDTLRTRCRNFPGVVNNTIIDWFFPWPKQALFSVASVMISPENTLIPPEHWENLVEHCVLVHQSVIDYSIWFLQRLRRHNHVTPKNYLDFITCYLKLLNEKNLYILSLCERLQGGLAKIADASAMLTVLNEKLEVQRVAVREKTIACETLLAEIARSSQEANDMKATAQIKASEIKESSKIIASEKAEAEEALQEALPALEAARLALDDLDKQDITEVRSFAKPPPAVQTVCECIVVLKGLKEVSWKSAKGMMSDPSFLRQLKELDVDNITTKQTGTVKSMLNSINVTLSQMGAISRAGAGLLKFVTAVMGYCAVFREIKPKRDKVAALEKNFFELKRGLDKINKQLTKLEDLLANLNTKYESAMAERQRLEEETQLMEKRLIAADKLINGLSSENARWLKDLAELQRKKLRLLGDCMVGAAFLSYVGAFSYEFRRELLQEVWVKDLLQREIPLSQPYRIEELLTTDVEISKWSSEGLPPDELSIQNGILTLGASRFPLCIDPQQQALNWIKKKEAKHNLKCCTFNDDDFLKQLEMSIKYGFPFLFTDVDEYIDPVIDNVLEKNIKGGQGRETVMLGDKEVDYDRNFRLYLNTKLANPKLGPNVFGKAMVINYTVTLM</sequence>
<dbReference type="FunFam" id="1.10.8.710:FF:000002">
    <property type="entry name" value="dynein heavy chain 17, axonemal"/>
    <property type="match status" value="1"/>
</dbReference>
<keyword evidence="9 14" id="KW-0175">Coiled coil</keyword>
<keyword evidence="6" id="KW-0547">Nucleotide-binding</keyword>
<comment type="caution">
    <text evidence="16">The sequence shown here is derived from an EMBL/GenBank/DDBJ whole genome shotgun (WGS) entry which is preliminary data.</text>
</comment>
<keyword evidence="3" id="KW-0963">Cytoplasm</keyword>
<dbReference type="Gene3D" id="3.40.50.300">
    <property type="entry name" value="P-loop containing nucleotide triphosphate hydrolases"/>
    <property type="match status" value="3"/>
</dbReference>
<dbReference type="GO" id="GO:0005874">
    <property type="term" value="C:microtubule"/>
    <property type="evidence" value="ECO:0007669"/>
    <property type="project" value="UniProtKB-KW"/>
</dbReference>
<dbReference type="FunFam" id="1.20.920.20:FF:000001">
    <property type="entry name" value="dynein heavy chain 2, axonemal"/>
    <property type="match status" value="1"/>
</dbReference>
<evidence type="ECO:0000256" key="9">
    <source>
        <dbReference type="ARBA" id="ARBA00023054"/>
    </source>
</evidence>
<dbReference type="Gene3D" id="1.10.8.710">
    <property type="match status" value="1"/>
</dbReference>
<dbReference type="GO" id="GO:0030286">
    <property type="term" value="C:dynein complex"/>
    <property type="evidence" value="ECO:0007669"/>
    <property type="project" value="UniProtKB-KW"/>
</dbReference>
<dbReference type="Gene3D" id="1.20.920.30">
    <property type="match status" value="1"/>
</dbReference>
<dbReference type="InterPro" id="IPR041589">
    <property type="entry name" value="DNAH3_AAA_lid_1"/>
</dbReference>
<dbReference type="InterPro" id="IPR043157">
    <property type="entry name" value="Dynein_AAA1S"/>
</dbReference>
<dbReference type="FunFam" id="1.20.920.30:FF:000007">
    <property type="entry name" value="Dynein axonemal heavy chain 10"/>
    <property type="match status" value="1"/>
</dbReference>
<dbReference type="GO" id="GO:0005524">
    <property type="term" value="F:ATP binding"/>
    <property type="evidence" value="ECO:0007669"/>
    <property type="project" value="UniProtKB-KW"/>
</dbReference>
<dbReference type="Pfam" id="PF17852">
    <property type="entry name" value="Dynein_AAA_lid"/>
    <property type="match status" value="1"/>
</dbReference>
<dbReference type="InterPro" id="IPR035706">
    <property type="entry name" value="AAA_9"/>
</dbReference>
<organism evidence="16 17">
    <name type="scientific">Elysia marginata</name>
    <dbReference type="NCBI Taxonomy" id="1093978"/>
    <lineage>
        <taxon>Eukaryota</taxon>
        <taxon>Metazoa</taxon>
        <taxon>Spiralia</taxon>
        <taxon>Lophotrochozoa</taxon>
        <taxon>Mollusca</taxon>
        <taxon>Gastropoda</taxon>
        <taxon>Heterobranchia</taxon>
        <taxon>Euthyneura</taxon>
        <taxon>Panpulmonata</taxon>
        <taxon>Sacoglossa</taxon>
        <taxon>Placobranchoidea</taxon>
        <taxon>Plakobranchidae</taxon>
        <taxon>Elysia</taxon>
    </lineage>
</organism>
<dbReference type="FunFam" id="3.40.50.300:FF:000049">
    <property type="entry name" value="Dynein, axonemal, heavy chain 5"/>
    <property type="match status" value="1"/>
</dbReference>
<feature type="domain" description="AAA+ ATPase" evidence="15">
    <location>
        <begin position="516"/>
        <end position="670"/>
    </location>
</feature>
<reference evidence="16 17" key="1">
    <citation type="journal article" date="2021" name="Elife">
        <title>Chloroplast acquisition without the gene transfer in kleptoplastic sea slugs, Plakobranchus ocellatus.</title>
        <authorList>
            <person name="Maeda T."/>
            <person name="Takahashi S."/>
            <person name="Yoshida T."/>
            <person name="Shimamura S."/>
            <person name="Takaki Y."/>
            <person name="Nagai Y."/>
            <person name="Toyoda A."/>
            <person name="Suzuki Y."/>
            <person name="Arimoto A."/>
            <person name="Ishii H."/>
            <person name="Satoh N."/>
            <person name="Nishiyama T."/>
            <person name="Hasebe M."/>
            <person name="Maruyama T."/>
            <person name="Minagawa J."/>
            <person name="Obokata J."/>
            <person name="Shigenobu S."/>
        </authorList>
    </citation>
    <scope>NUCLEOTIDE SEQUENCE [LARGE SCALE GENOMIC DNA]</scope>
</reference>
<keyword evidence="17" id="KW-1185">Reference proteome</keyword>
<dbReference type="Pfam" id="PF12777">
    <property type="entry name" value="MT"/>
    <property type="match status" value="1"/>
</dbReference>
<evidence type="ECO:0000256" key="7">
    <source>
        <dbReference type="ARBA" id="ARBA00022840"/>
    </source>
</evidence>
<dbReference type="GO" id="GO:0005930">
    <property type="term" value="C:axoneme"/>
    <property type="evidence" value="ECO:0007669"/>
    <property type="project" value="UniProtKB-SubCell"/>
</dbReference>
<dbReference type="GO" id="GO:0051959">
    <property type="term" value="F:dynein light intermediate chain binding"/>
    <property type="evidence" value="ECO:0007669"/>
    <property type="project" value="InterPro"/>
</dbReference>
<comment type="subcellular location">
    <subcellularLocation>
        <location evidence="1">Cytoplasm</location>
        <location evidence="1">Cytoskeleton</location>
        <location evidence="1">Cilium axoneme</location>
    </subcellularLocation>
</comment>
<evidence type="ECO:0000256" key="6">
    <source>
        <dbReference type="ARBA" id="ARBA00022741"/>
    </source>
</evidence>
<proteinExistence type="inferred from homology"/>
<keyword evidence="5" id="KW-0677">Repeat</keyword>
<keyword evidence="8" id="KW-0243">Dynein</keyword>
<feature type="coiled-coil region" evidence="14">
    <location>
        <begin position="1153"/>
        <end position="1201"/>
    </location>
</feature>
<dbReference type="Pfam" id="PF12775">
    <property type="entry name" value="AAA_7"/>
    <property type="match status" value="1"/>
</dbReference>
<evidence type="ECO:0000259" key="15">
    <source>
        <dbReference type="SMART" id="SM00382"/>
    </source>
</evidence>
<dbReference type="InterPro" id="IPR041466">
    <property type="entry name" value="Dynein_AAA5_ext"/>
</dbReference>